<dbReference type="Gene3D" id="1.10.167.10">
    <property type="entry name" value="Regulator of G-protein Signalling 4, domain 2"/>
    <property type="match status" value="1"/>
</dbReference>
<dbReference type="InterPro" id="IPR036305">
    <property type="entry name" value="RGS_sf"/>
</dbReference>
<dbReference type="PRINTS" id="PR01301">
    <property type="entry name" value="RGSPROTEIN"/>
</dbReference>
<sequence length="403" mass="47165">MKNCFNEEGFEFLEAVGEFVRAVDPVFQYNKAKRIIETFLIKGVDKEVNVDEQARKRIKDVFDKTEAPTDSEKHSFSEHLFNPLFKLVRREIRMDTFPRYIRSDYFIDFAEKKGEEFIRKISIDLRRSEPRNAVMFQPTDFTTKQITDRDIQFILRLAEDSSDWESLIKGSNLNHYCYTSKTDYSIGGLKGLKLGKMTGILPYHVDDVIAAYNNKNLRHYHDRQYFSLDQLKREVAGDGNDHMYSNTASRYILKFAPLMKKRCMNQMNTMVYDCERECYVLITKTSTNYSGYKNEIGPDEDMVEGVMIGGYVFFKIDGNRTRYVHMGYADFKLPELLSKTIFKKLVVKRAKLLYTGIMKACEEHKKGSVEVVDNTTWTLEDFKKRFSEENGTGKTWNIDNNLI</sequence>
<organism evidence="2 3">
    <name type="scientific">Acrasis kona</name>
    <dbReference type="NCBI Taxonomy" id="1008807"/>
    <lineage>
        <taxon>Eukaryota</taxon>
        <taxon>Discoba</taxon>
        <taxon>Heterolobosea</taxon>
        <taxon>Tetramitia</taxon>
        <taxon>Eutetramitia</taxon>
        <taxon>Acrasidae</taxon>
        <taxon>Acrasis</taxon>
    </lineage>
</organism>
<dbReference type="InterPro" id="IPR023393">
    <property type="entry name" value="START-like_dom_sf"/>
</dbReference>
<dbReference type="Gene3D" id="3.30.530.20">
    <property type="match status" value="1"/>
</dbReference>
<accession>A0AAW2YYB1</accession>
<evidence type="ECO:0000313" key="2">
    <source>
        <dbReference type="EMBL" id="KAL0481656.1"/>
    </source>
</evidence>
<dbReference type="InterPro" id="IPR016137">
    <property type="entry name" value="RGS"/>
</dbReference>
<dbReference type="SUPFAM" id="SSF48097">
    <property type="entry name" value="Regulator of G-protein signaling, RGS"/>
    <property type="match status" value="1"/>
</dbReference>
<evidence type="ECO:0000313" key="3">
    <source>
        <dbReference type="Proteomes" id="UP001431209"/>
    </source>
</evidence>
<dbReference type="AlphaFoldDB" id="A0AAW2YYB1"/>
<dbReference type="Proteomes" id="UP001431209">
    <property type="component" value="Unassembled WGS sequence"/>
</dbReference>
<name>A0AAW2YYB1_9EUKA</name>
<comment type="caution">
    <text evidence="2">The sequence shown here is derived from an EMBL/GenBank/DDBJ whole genome shotgun (WGS) entry which is preliminary data.</text>
</comment>
<dbReference type="SMART" id="SM00315">
    <property type="entry name" value="RGS"/>
    <property type="match status" value="1"/>
</dbReference>
<reference evidence="2 3" key="1">
    <citation type="submission" date="2024-03" db="EMBL/GenBank/DDBJ databases">
        <title>The Acrasis kona genome and developmental transcriptomes reveal deep origins of eukaryotic multicellular pathways.</title>
        <authorList>
            <person name="Sheikh S."/>
            <person name="Fu C.-J."/>
            <person name="Brown M.W."/>
            <person name="Baldauf S.L."/>
        </authorList>
    </citation>
    <scope>NUCLEOTIDE SEQUENCE [LARGE SCALE GENOMIC DNA]</scope>
    <source>
        <strain evidence="2 3">ATCC MYA-3509</strain>
    </source>
</reference>
<protein>
    <recommendedName>
        <fullName evidence="1">RGS domain-containing protein</fullName>
    </recommendedName>
</protein>
<dbReference type="PROSITE" id="PS50132">
    <property type="entry name" value="RGS"/>
    <property type="match status" value="1"/>
</dbReference>
<dbReference type="SUPFAM" id="SSF55961">
    <property type="entry name" value="Bet v1-like"/>
    <property type="match status" value="1"/>
</dbReference>
<dbReference type="Pfam" id="PF00615">
    <property type="entry name" value="RGS"/>
    <property type="match status" value="1"/>
</dbReference>
<dbReference type="InterPro" id="IPR044926">
    <property type="entry name" value="RGS_subdomain_2"/>
</dbReference>
<feature type="domain" description="RGS" evidence="1">
    <location>
        <begin position="1"/>
        <end position="110"/>
    </location>
</feature>
<dbReference type="EMBL" id="JAOPGA020000780">
    <property type="protein sequence ID" value="KAL0481656.1"/>
    <property type="molecule type" value="Genomic_DNA"/>
</dbReference>
<gene>
    <name evidence="2" type="ORF">AKO1_012477</name>
</gene>
<evidence type="ECO:0000259" key="1">
    <source>
        <dbReference type="PROSITE" id="PS50132"/>
    </source>
</evidence>
<keyword evidence="3" id="KW-1185">Reference proteome</keyword>
<proteinExistence type="predicted"/>